<keyword evidence="1" id="KW-0040">ANK repeat</keyword>
<dbReference type="PROSITE" id="PS50088">
    <property type="entry name" value="ANK_REPEAT"/>
    <property type="match status" value="1"/>
</dbReference>
<dbReference type="AlphaFoldDB" id="A0A673FUA6"/>
<reference evidence="2" key="2">
    <citation type="submission" date="2025-09" db="UniProtKB">
        <authorList>
            <consortium name="Ensembl"/>
        </authorList>
    </citation>
    <scope>IDENTIFICATION</scope>
</reference>
<dbReference type="PANTHER" id="PTHR12447:SF2">
    <property type="entry name" value="ANKYRIN REPEAT DOMAIN-CONTAINING PROTEIN 13D"/>
    <property type="match status" value="1"/>
</dbReference>
<keyword evidence="3" id="KW-1185">Reference proteome</keyword>
<name>A0A673FUA6_9TELE</name>
<sequence>MAEEAFPLHYLVWNNQYLELDRELQIKQHDTGRLDPRGRTALELSVCLGHLESTRVLLRHNADPTHSNTQGWTGTRVI</sequence>
<dbReference type="Proteomes" id="UP000472270">
    <property type="component" value="Unassembled WGS sequence"/>
</dbReference>
<dbReference type="InterPro" id="IPR021832">
    <property type="entry name" value="ANKRD13"/>
</dbReference>
<reference evidence="2" key="1">
    <citation type="submission" date="2025-08" db="UniProtKB">
        <authorList>
            <consortium name="Ensembl"/>
        </authorList>
    </citation>
    <scope>IDENTIFICATION</scope>
</reference>
<dbReference type="InterPro" id="IPR002110">
    <property type="entry name" value="Ankyrin_rpt"/>
</dbReference>
<proteinExistence type="predicted"/>
<evidence type="ECO:0000313" key="2">
    <source>
        <dbReference type="Ensembl" id="ENSSRHP00000002844.1"/>
    </source>
</evidence>
<organism evidence="2 3">
    <name type="scientific">Sinocyclocheilus rhinocerous</name>
    <dbReference type="NCBI Taxonomy" id="307959"/>
    <lineage>
        <taxon>Eukaryota</taxon>
        <taxon>Metazoa</taxon>
        <taxon>Chordata</taxon>
        <taxon>Craniata</taxon>
        <taxon>Vertebrata</taxon>
        <taxon>Euteleostomi</taxon>
        <taxon>Actinopterygii</taxon>
        <taxon>Neopterygii</taxon>
        <taxon>Teleostei</taxon>
        <taxon>Ostariophysi</taxon>
        <taxon>Cypriniformes</taxon>
        <taxon>Cyprinidae</taxon>
        <taxon>Cyprininae</taxon>
        <taxon>Sinocyclocheilus</taxon>
    </lineage>
</organism>
<dbReference type="GO" id="GO:0005737">
    <property type="term" value="C:cytoplasm"/>
    <property type="evidence" value="ECO:0007669"/>
    <property type="project" value="TreeGrafter"/>
</dbReference>
<accession>A0A673FUA6</accession>
<evidence type="ECO:0000313" key="3">
    <source>
        <dbReference type="Proteomes" id="UP000472270"/>
    </source>
</evidence>
<dbReference type="SUPFAM" id="SSF48403">
    <property type="entry name" value="Ankyrin repeat"/>
    <property type="match status" value="1"/>
</dbReference>
<dbReference type="InterPro" id="IPR036770">
    <property type="entry name" value="Ankyrin_rpt-contain_sf"/>
</dbReference>
<feature type="repeat" description="ANK" evidence="1">
    <location>
        <begin position="37"/>
        <end position="69"/>
    </location>
</feature>
<evidence type="ECO:0000256" key="1">
    <source>
        <dbReference type="PROSITE-ProRule" id="PRU00023"/>
    </source>
</evidence>
<dbReference type="Gene3D" id="1.25.40.20">
    <property type="entry name" value="Ankyrin repeat-containing domain"/>
    <property type="match status" value="1"/>
</dbReference>
<dbReference type="Ensembl" id="ENSSRHT00000002954.1">
    <property type="protein sequence ID" value="ENSSRHP00000002844.1"/>
    <property type="gene ID" value="ENSSRHG00000001983.1"/>
</dbReference>
<dbReference type="PANTHER" id="PTHR12447">
    <property type="entry name" value="ANKYRIN REPEAT DOMAIN-CONTAINING PROTEIN 13"/>
    <property type="match status" value="1"/>
</dbReference>
<dbReference type="Pfam" id="PF00023">
    <property type="entry name" value="Ank"/>
    <property type="match status" value="1"/>
</dbReference>
<protein>
    <submittedName>
        <fullName evidence="2">Uncharacterized protein</fullName>
    </submittedName>
</protein>